<sequence>MLLSFYGDPNIEGNSPVYWKFTEKMTGIKTNISGPFFYLASSASWSLWFVIQMLGMDCDNCGDISGFMEEMQGHVKEDEMKPDLELQADAPLDGDHHVHAEV</sequence>
<comment type="caution">
    <text evidence="1">The sequence shown here is derived from an EMBL/GenBank/DDBJ whole genome shotgun (WGS) entry which is preliminary data.</text>
</comment>
<accession>A0A2I0HNI8</accession>
<gene>
    <name evidence="1" type="ORF">CRG98_046323</name>
</gene>
<dbReference type="AlphaFoldDB" id="A0A2I0HNI8"/>
<protein>
    <submittedName>
        <fullName evidence="1">Uncharacterized protein</fullName>
    </submittedName>
</protein>
<evidence type="ECO:0000313" key="1">
    <source>
        <dbReference type="EMBL" id="PKI33285.1"/>
    </source>
</evidence>
<proteinExistence type="predicted"/>
<reference evidence="1 2" key="1">
    <citation type="submission" date="2017-11" db="EMBL/GenBank/DDBJ databases">
        <title>De-novo sequencing of pomegranate (Punica granatum L.) genome.</title>
        <authorList>
            <person name="Akparov Z."/>
            <person name="Amiraslanov A."/>
            <person name="Hajiyeva S."/>
            <person name="Abbasov M."/>
            <person name="Kaur K."/>
            <person name="Hamwieh A."/>
            <person name="Solovyev V."/>
            <person name="Salamov A."/>
            <person name="Braich B."/>
            <person name="Kosarev P."/>
            <person name="Mahmoud A."/>
            <person name="Hajiyev E."/>
            <person name="Babayeva S."/>
            <person name="Izzatullayeva V."/>
            <person name="Mammadov A."/>
            <person name="Mammadov A."/>
            <person name="Sharifova S."/>
            <person name="Ojaghi J."/>
            <person name="Eynullazada K."/>
            <person name="Bayramov B."/>
            <person name="Abdulazimova A."/>
            <person name="Shahmuradov I."/>
        </authorList>
    </citation>
    <scope>NUCLEOTIDE SEQUENCE [LARGE SCALE GENOMIC DNA]</scope>
    <source>
        <strain evidence="2">cv. AG2017</strain>
        <tissue evidence="1">Leaf</tissue>
    </source>
</reference>
<organism evidence="1 2">
    <name type="scientific">Punica granatum</name>
    <name type="common">Pomegranate</name>
    <dbReference type="NCBI Taxonomy" id="22663"/>
    <lineage>
        <taxon>Eukaryota</taxon>
        <taxon>Viridiplantae</taxon>
        <taxon>Streptophyta</taxon>
        <taxon>Embryophyta</taxon>
        <taxon>Tracheophyta</taxon>
        <taxon>Spermatophyta</taxon>
        <taxon>Magnoliopsida</taxon>
        <taxon>eudicotyledons</taxon>
        <taxon>Gunneridae</taxon>
        <taxon>Pentapetalae</taxon>
        <taxon>rosids</taxon>
        <taxon>malvids</taxon>
        <taxon>Myrtales</taxon>
        <taxon>Lythraceae</taxon>
        <taxon>Punica</taxon>
    </lineage>
</organism>
<dbReference type="Proteomes" id="UP000233551">
    <property type="component" value="Unassembled WGS sequence"/>
</dbReference>
<dbReference type="EMBL" id="PGOL01006794">
    <property type="protein sequence ID" value="PKI33285.1"/>
    <property type="molecule type" value="Genomic_DNA"/>
</dbReference>
<keyword evidence="2" id="KW-1185">Reference proteome</keyword>
<name>A0A2I0HNI8_PUNGR</name>
<evidence type="ECO:0000313" key="2">
    <source>
        <dbReference type="Proteomes" id="UP000233551"/>
    </source>
</evidence>